<evidence type="ECO:0000256" key="1">
    <source>
        <dbReference type="ARBA" id="ARBA00005634"/>
    </source>
</evidence>
<organism evidence="3 4">
    <name type="scientific">Eleutherodactylus coqui</name>
    <name type="common">Puerto Rican coqui</name>
    <dbReference type="NCBI Taxonomy" id="57060"/>
    <lineage>
        <taxon>Eukaryota</taxon>
        <taxon>Metazoa</taxon>
        <taxon>Chordata</taxon>
        <taxon>Craniata</taxon>
        <taxon>Vertebrata</taxon>
        <taxon>Euteleostomi</taxon>
        <taxon>Amphibia</taxon>
        <taxon>Batrachia</taxon>
        <taxon>Anura</taxon>
        <taxon>Neobatrachia</taxon>
        <taxon>Hyloidea</taxon>
        <taxon>Eleutherodactylidae</taxon>
        <taxon>Eleutherodactylinae</taxon>
        <taxon>Eleutherodactylus</taxon>
        <taxon>Eleutherodactylus</taxon>
    </lineage>
</organism>
<dbReference type="Proteomes" id="UP000770717">
    <property type="component" value="Unassembled WGS sequence"/>
</dbReference>
<reference evidence="3" key="1">
    <citation type="thesis" date="2020" institute="ProQuest LLC" country="789 East Eisenhower Parkway, Ann Arbor, MI, USA">
        <title>Comparative Genomics and Chromosome Evolution.</title>
        <authorList>
            <person name="Mudd A.B."/>
        </authorList>
    </citation>
    <scope>NUCLEOTIDE SEQUENCE</scope>
    <source>
        <strain evidence="3">HN-11 Male</strain>
        <tissue evidence="3">Kidney and liver</tissue>
    </source>
</reference>
<dbReference type="FunFam" id="3.40.630.10:FF:000065">
    <property type="entry name" value="Transferrin receptor 1b"/>
    <property type="match status" value="1"/>
</dbReference>
<dbReference type="InterPro" id="IPR039373">
    <property type="entry name" value="Peptidase_M28B"/>
</dbReference>
<dbReference type="SUPFAM" id="SSF53187">
    <property type="entry name" value="Zn-dependent exopeptidases"/>
    <property type="match status" value="1"/>
</dbReference>
<dbReference type="Pfam" id="PF04389">
    <property type="entry name" value="Peptidase_M28"/>
    <property type="match status" value="1"/>
</dbReference>
<dbReference type="InterPro" id="IPR007484">
    <property type="entry name" value="Peptidase_M28"/>
</dbReference>
<protein>
    <recommendedName>
        <fullName evidence="2">Peptidase M28 domain-containing protein</fullName>
    </recommendedName>
</protein>
<comment type="caution">
    <text evidence="3">The sequence shown here is derived from an EMBL/GenBank/DDBJ whole genome shotgun (WGS) entry which is preliminary data.</text>
</comment>
<gene>
    <name evidence="3" type="ORF">GDO78_021413</name>
</gene>
<dbReference type="GO" id="GO:0140298">
    <property type="term" value="P:endocytic iron import into cell"/>
    <property type="evidence" value="ECO:0007669"/>
    <property type="project" value="TreeGrafter"/>
</dbReference>
<dbReference type="EMBL" id="WNTK01006364">
    <property type="protein sequence ID" value="KAG9463613.1"/>
    <property type="molecule type" value="Genomic_DNA"/>
</dbReference>
<dbReference type="PANTHER" id="PTHR10404">
    <property type="entry name" value="N-ACETYLATED-ALPHA-LINKED ACIDIC DIPEPTIDASE"/>
    <property type="match status" value="1"/>
</dbReference>
<dbReference type="SUPFAM" id="SSF47672">
    <property type="entry name" value="Transferrin receptor-like dimerisation domain"/>
    <property type="match status" value="1"/>
</dbReference>
<accession>A0A8J6E9X4</accession>
<evidence type="ECO:0000259" key="2">
    <source>
        <dbReference type="Pfam" id="PF04389"/>
    </source>
</evidence>
<evidence type="ECO:0000313" key="3">
    <source>
        <dbReference type="EMBL" id="KAG9463613.1"/>
    </source>
</evidence>
<evidence type="ECO:0000313" key="4">
    <source>
        <dbReference type="Proteomes" id="UP000770717"/>
    </source>
</evidence>
<dbReference type="FunFam" id="1.20.930.40:FF:000002">
    <property type="entry name" value="Transferrin receptor protein 1"/>
    <property type="match status" value="1"/>
</dbReference>
<sequence length="471" mass="52605">VHFGTGDPNTPGFPSFNHTQFPPFKSSGLPKILAQAISFSSAQSLLGRLVGRSIPETWRSANFLSHSVGPSLTTPDYQVQLEVTNVPVSVELHNVFGSITGHYEPEHYIVVGAQRDSWGPGAAKSGVGTAILLELARSMTMMVHNGFKPRRSILFVSWDGGDFGSIGATEWLEGYLSMLHLKVAAYLSLDTPLLGDERFRAKLSPLFNNLIENIIKQVDHPRQSQQSIYDYMRMSSSNWKAEVIAPLTKDSSAFAFTAFAGVPALEFSFVEALQPYKFLDTKQDTYENLDLVMNGRLPSVADSLAQVAGLALIKLSHDHILPLDYTAYNEVLLKHLVSLQAHHKKLKSRGLSLEWLYSARGDYTRATQRLKEAIAQSDLHNEKVIQFFNVRIMRVEFYFLSQYVSAVSSPHRHILIGRGNHTLEALMEHLSQEQSDINDNELRKQIALFTWTLEGAANALSGEVWEVQKSF</sequence>
<comment type="similarity">
    <text evidence="1">Belongs to the peptidase M28 family. M28B subfamily.</text>
</comment>
<name>A0A8J6E9X4_ELECQ</name>
<dbReference type="AlphaFoldDB" id="A0A8J6E9X4"/>
<dbReference type="Gene3D" id="3.50.30.30">
    <property type="match status" value="1"/>
</dbReference>
<dbReference type="PANTHER" id="PTHR10404:SF33">
    <property type="entry name" value="TRANSFERRIN RECEPTOR PROTEIN 2"/>
    <property type="match status" value="1"/>
</dbReference>
<dbReference type="GO" id="GO:0009897">
    <property type="term" value="C:external side of plasma membrane"/>
    <property type="evidence" value="ECO:0007669"/>
    <property type="project" value="TreeGrafter"/>
</dbReference>
<feature type="non-terminal residue" evidence="3">
    <location>
        <position position="471"/>
    </location>
</feature>
<keyword evidence="4" id="KW-1185">Reference proteome</keyword>
<dbReference type="InterPro" id="IPR036757">
    <property type="entry name" value="TFR-like_dimer_dom_sf"/>
</dbReference>
<feature type="domain" description="Peptidase M28" evidence="2">
    <location>
        <begin position="94"/>
        <end position="292"/>
    </location>
</feature>
<proteinExistence type="inferred from homology"/>
<dbReference type="Gene3D" id="1.20.930.40">
    <property type="entry name" value="Transferrin receptor-like, dimerisation domain"/>
    <property type="match status" value="1"/>
</dbReference>
<dbReference type="Gene3D" id="3.40.630.10">
    <property type="entry name" value="Zn peptidases"/>
    <property type="match status" value="1"/>
</dbReference>
<dbReference type="OrthoDB" id="5841748at2759"/>
<dbReference type="InterPro" id="IPR046450">
    <property type="entry name" value="PA_dom_sf"/>
</dbReference>
<dbReference type="CDD" id="cd09848">
    <property type="entry name" value="M28_TfR"/>
    <property type="match status" value="1"/>
</dbReference>
<dbReference type="SUPFAM" id="SSF52025">
    <property type="entry name" value="PA domain"/>
    <property type="match status" value="1"/>
</dbReference>